<gene>
    <name evidence="2" type="ORF">F53441_10326</name>
</gene>
<name>A0A8H4K910_9HYPO</name>
<feature type="compositionally biased region" description="Acidic residues" evidence="1">
    <location>
        <begin position="44"/>
        <end position="54"/>
    </location>
</feature>
<evidence type="ECO:0000256" key="1">
    <source>
        <dbReference type="SAM" id="MobiDB-lite"/>
    </source>
</evidence>
<dbReference type="AlphaFoldDB" id="A0A8H4K910"/>
<accession>A0A8H4K910</accession>
<dbReference type="Proteomes" id="UP000605986">
    <property type="component" value="Unassembled WGS sequence"/>
</dbReference>
<reference evidence="2" key="1">
    <citation type="submission" date="2020-01" db="EMBL/GenBank/DDBJ databases">
        <title>Identification and distribution of gene clusters putatively required for synthesis of sphingolipid metabolism inhibitors in phylogenetically diverse species of the filamentous fungus Fusarium.</title>
        <authorList>
            <person name="Kim H.-S."/>
            <person name="Busman M."/>
            <person name="Brown D.W."/>
            <person name="Divon H."/>
            <person name="Uhlig S."/>
            <person name="Proctor R.H."/>
        </authorList>
    </citation>
    <scope>NUCLEOTIDE SEQUENCE</scope>
    <source>
        <strain evidence="2">NRRL 53441</strain>
    </source>
</reference>
<protein>
    <submittedName>
        <fullName evidence="2">AT hook motif family protein</fullName>
    </submittedName>
</protein>
<dbReference type="EMBL" id="JAADJG010000486">
    <property type="protein sequence ID" value="KAF4445992.1"/>
    <property type="molecule type" value="Genomic_DNA"/>
</dbReference>
<evidence type="ECO:0000313" key="3">
    <source>
        <dbReference type="Proteomes" id="UP000605986"/>
    </source>
</evidence>
<proteinExistence type="predicted"/>
<feature type="region of interest" description="Disordered" evidence="1">
    <location>
        <begin position="30"/>
        <end position="85"/>
    </location>
</feature>
<organism evidence="2 3">
    <name type="scientific">Fusarium austroafricanum</name>
    <dbReference type="NCBI Taxonomy" id="2364996"/>
    <lineage>
        <taxon>Eukaryota</taxon>
        <taxon>Fungi</taxon>
        <taxon>Dikarya</taxon>
        <taxon>Ascomycota</taxon>
        <taxon>Pezizomycotina</taxon>
        <taxon>Sordariomycetes</taxon>
        <taxon>Hypocreomycetidae</taxon>
        <taxon>Hypocreales</taxon>
        <taxon>Nectriaceae</taxon>
        <taxon>Fusarium</taxon>
        <taxon>Fusarium concolor species complex</taxon>
    </lineage>
</organism>
<evidence type="ECO:0000313" key="2">
    <source>
        <dbReference type="EMBL" id="KAF4445992.1"/>
    </source>
</evidence>
<sequence>MNIFAGKRGGLKANYDFGIITGTMLLSTDEGILGDPDCDSHSDESEESEDEEEETTKGRKRTLTQVAKEKGKENSKPCLPPKKKTITPSISRHVFYRLYGRETGEGQVLPEAHPGQIDFLNDNCTKFFGLAYQFPYEGSNVEFGGYKISDEPKGDVEG</sequence>
<dbReference type="OrthoDB" id="4630416at2759"/>
<comment type="caution">
    <text evidence="2">The sequence shown here is derived from an EMBL/GenBank/DDBJ whole genome shotgun (WGS) entry which is preliminary data.</text>
</comment>
<keyword evidence="3" id="KW-1185">Reference proteome</keyword>